<dbReference type="Pfam" id="PF07690">
    <property type="entry name" value="MFS_1"/>
    <property type="match status" value="1"/>
</dbReference>
<evidence type="ECO:0000256" key="1">
    <source>
        <dbReference type="ARBA" id="ARBA00004651"/>
    </source>
</evidence>
<evidence type="ECO:0000256" key="2">
    <source>
        <dbReference type="ARBA" id="ARBA00022448"/>
    </source>
</evidence>
<evidence type="ECO:0000259" key="8">
    <source>
        <dbReference type="PROSITE" id="PS50850"/>
    </source>
</evidence>
<feature type="transmembrane region" description="Helical" evidence="7">
    <location>
        <begin position="208"/>
        <end position="229"/>
    </location>
</feature>
<evidence type="ECO:0000256" key="4">
    <source>
        <dbReference type="ARBA" id="ARBA00022692"/>
    </source>
</evidence>
<feature type="transmembrane region" description="Helical" evidence="7">
    <location>
        <begin position="241"/>
        <end position="259"/>
    </location>
</feature>
<keyword evidence="4 7" id="KW-0812">Transmembrane</keyword>
<sequence length="517" mass="53766">MNVHTLLTQSIPCHRLWLVLNSDTASRPAVRPSPNPSPAGSAPAVRWSRARWLLLFATCIVIALDGLDVSMVGVALPSIGKELGLQPGALQWIVSGYVLGYGSLLLLGGRLADLLGRRTVLLVALSVFTVASLAGGLSMDAGLLIASRFVKGVAAAFTAPAAFSLITTNFEEGPERNKAISIFTTFAASGFSLGLIMSGLMTSLSWRWTFLFSVPLAVLALVLGFLFVPKDARERGAGHDVVGAILLAAGMLLLVYTVVSAPGAGWGSLPTVLGFVVAGVLLAAFVVLELRVRHPLIRFGIFRVASVLRANLTAITLFGSYVSFQFVLTLYLQDVLGWSPLAMALALLPTGLVVVASAPFTDRLIDRFGPTTLIVVGLGSLSAGYLLFLRLGTAPVYWLDVLPPVVLLGVGFGVGFPSIQVQATTGVHDDEQGLAAGLVQTSAQVGGALALAVTTALIAGGPSAGAGSHDPAGLAEQLAHYRPGLYLSAGLALAGLLIAALPRRRRRTAVESAPAEL</sequence>
<feature type="transmembrane region" description="Helical" evidence="7">
    <location>
        <begin position="179"/>
        <end position="202"/>
    </location>
</feature>
<dbReference type="PROSITE" id="PS50850">
    <property type="entry name" value="MFS"/>
    <property type="match status" value="1"/>
</dbReference>
<dbReference type="PROSITE" id="PS00216">
    <property type="entry name" value="SUGAR_TRANSPORT_1"/>
    <property type="match status" value="1"/>
</dbReference>
<dbReference type="AlphaFoldDB" id="A0A7G6YDS9"/>
<dbReference type="Proteomes" id="UP000515511">
    <property type="component" value="Chromosome"/>
</dbReference>
<organism evidence="9 10">
    <name type="scientific">Leifsonia shinshuensis</name>
    <dbReference type="NCBI Taxonomy" id="150026"/>
    <lineage>
        <taxon>Bacteria</taxon>
        <taxon>Bacillati</taxon>
        <taxon>Actinomycetota</taxon>
        <taxon>Actinomycetes</taxon>
        <taxon>Micrococcales</taxon>
        <taxon>Microbacteriaceae</taxon>
        <taxon>Leifsonia</taxon>
    </lineage>
</organism>
<dbReference type="InterPro" id="IPR036259">
    <property type="entry name" value="MFS_trans_sf"/>
</dbReference>
<proteinExistence type="predicted"/>
<feature type="transmembrane region" description="Helical" evidence="7">
    <location>
        <begin position="311"/>
        <end position="332"/>
    </location>
</feature>
<dbReference type="EMBL" id="CP043641">
    <property type="protein sequence ID" value="QNE36644.1"/>
    <property type="molecule type" value="Genomic_DNA"/>
</dbReference>
<keyword evidence="2" id="KW-0813">Transport</keyword>
<dbReference type="InterPro" id="IPR005829">
    <property type="entry name" value="Sugar_transporter_CS"/>
</dbReference>
<protein>
    <submittedName>
        <fullName evidence="9">MFS transporter</fullName>
    </submittedName>
</protein>
<dbReference type="KEGG" id="lse:F1C12_17015"/>
<feature type="transmembrane region" description="Helical" evidence="7">
    <location>
        <begin position="338"/>
        <end position="360"/>
    </location>
</feature>
<evidence type="ECO:0000256" key="5">
    <source>
        <dbReference type="ARBA" id="ARBA00022989"/>
    </source>
</evidence>
<keyword evidence="3" id="KW-1003">Cell membrane</keyword>
<dbReference type="GO" id="GO:0022857">
    <property type="term" value="F:transmembrane transporter activity"/>
    <property type="evidence" value="ECO:0007669"/>
    <property type="project" value="InterPro"/>
</dbReference>
<comment type="subcellular location">
    <subcellularLocation>
        <location evidence="1">Cell membrane</location>
        <topology evidence="1">Multi-pass membrane protein</topology>
    </subcellularLocation>
</comment>
<evidence type="ECO:0000256" key="6">
    <source>
        <dbReference type="ARBA" id="ARBA00023136"/>
    </source>
</evidence>
<feature type="transmembrane region" description="Helical" evidence="7">
    <location>
        <begin position="433"/>
        <end position="459"/>
    </location>
</feature>
<reference evidence="10" key="1">
    <citation type="submission" date="2019-09" db="EMBL/GenBank/DDBJ databases">
        <title>Antimicrobial potential of Antarctic Bacteria.</title>
        <authorList>
            <person name="Benaud N."/>
            <person name="Edwards R.J."/>
            <person name="Ferrari B.C."/>
        </authorList>
    </citation>
    <scope>NUCLEOTIDE SEQUENCE [LARGE SCALE GENOMIC DNA]</scope>
    <source>
        <strain evidence="10">INR9</strain>
    </source>
</reference>
<dbReference type="Gene3D" id="1.20.1250.20">
    <property type="entry name" value="MFS general substrate transporter like domains"/>
    <property type="match status" value="1"/>
</dbReference>
<dbReference type="InterPro" id="IPR020846">
    <property type="entry name" value="MFS_dom"/>
</dbReference>
<dbReference type="PANTHER" id="PTHR42718">
    <property type="entry name" value="MAJOR FACILITATOR SUPERFAMILY MULTIDRUG TRANSPORTER MFSC"/>
    <property type="match status" value="1"/>
</dbReference>
<feature type="transmembrane region" description="Helical" evidence="7">
    <location>
        <begin position="89"/>
        <end position="107"/>
    </location>
</feature>
<dbReference type="GO" id="GO:0005886">
    <property type="term" value="C:plasma membrane"/>
    <property type="evidence" value="ECO:0007669"/>
    <property type="project" value="UniProtKB-SubCell"/>
</dbReference>
<dbReference type="InterPro" id="IPR011701">
    <property type="entry name" value="MFS"/>
</dbReference>
<feature type="domain" description="Major facilitator superfamily (MFS) profile" evidence="8">
    <location>
        <begin position="54"/>
        <end position="507"/>
    </location>
</feature>
<dbReference type="PANTHER" id="PTHR42718:SF46">
    <property type="entry name" value="BLR6921 PROTEIN"/>
    <property type="match status" value="1"/>
</dbReference>
<feature type="transmembrane region" description="Helical" evidence="7">
    <location>
        <begin position="372"/>
        <end position="389"/>
    </location>
</feature>
<dbReference type="SUPFAM" id="SSF103473">
    <property type="entry name" value="MFS general substrate transporter"/>
    <property type="match status" value="1"/>
</dbReference>
<feature type="transmembrane region" description="Helical" evidence="7">
    <location>
        <begin position="271"/>
        <end position="290"/>
    </location>
</feature>
<accession>A0A7G6YDS9</accession>
<keyword evidence="5 7" id="KW-1133">Transmembrane helix</keyword>
<dbReference type="CDD" id="cd17321">
    <property type="entry name" value="MFS_MMR_MDR_like"/>
    <property type="match status" value="1"/>
</dbReference>
<evidence type="ECO:0000256" key="7">
    <source>
        <dbReference type="SAM" id="Phobius"/>
    </source>
</evidence>
<feature type="transmembrane region" description="Helical" evidence="7">
    <location>
        <begin position="401"/>
        <end position="421"/>
    </location>
</feature>
<feature type="transmembrane region" description="Helical" evidence="7">
    <location>
        <begin position="479"/>
        <end position="501"/>
    </location>
</feature>
<evidence type="ECO:0000313" key="10">
    <source>
        <dbReference type="Proteomes" id="UP000515511"/>
    </source>
</evidence>
<feature type="transmembrane region" description="Helical" evidence="7">
    <location>
        <begin position="119"/>
        <end position="137"/>
    </location>
</feature>
<feature type="transmembrane region" description="Helical" evidence="7">
    <location>
        <begin position="52"/>
        <end position="77"/>
    </location>
</feature>
<feature type="transmembrane region" description="Helical" evidence="7">
    <location>
        <begin position="149"/>
        <end position="167"/>
    </location>
</feature>
<dbReference type="Gene3D" id="1.20.1720.10">
    <property type="entry name" value="Multidrug resistance protein D"/>
    <property type="match status" value="1"/>
</dbReference>
<keyword evidence="6 7" id="KW-0472">Membrane</keyword>
<name>A0A7G6YDS9_9MICO</name>
<gene>
    <name evidence="9" type="ORF">F1C12_17015</name>
</gene>
<evidence type="ECO:0000256" key="3">
    <source>
        <dbReference type="ARBA" id="ARBA00022475"/>
    </source>
</evidence>
<evidence type="ECO:0000313" key="9">
    <source>
        <dbReference type="EMBL" id="QNE36644.1"/>
    </source>
</evidence>